<evidence type="ECO:0000256" key="6">
    <source>
        <dbReference type="ARBA" id="ARBA00029440"/>
    </source>
</evidence>
<gene>
    <name evidence="9" type="ORF">SAMN05443377_101247</name>
</gene>
<dbReference type="Proteomes" id="UP000198815">
    <property type="component" value="Unassembled WGS sequence"/>
</dbReference>
<dbReference type="GO" id="GO:0042802">
    <property type="term" value="F:identical protein binding"/>
    <property type="evidence" value="ECO:0007669"/>
    <property type="project" value="TreeGrafter"/>
</dbReference>
<comment type="similarity">
    <text evidence="7">Belongs to the class-III pyridoxal-phosphate-dependent aminotransferase family.</text>
</comment>
<comment type="pathway">
    <text evidence="6">Amino-acid biosynthesis.</text>
</comment>
<name>A0A1H9PSS6_9ACTN</name>
<accession>A0A1H9PSS6</accession>
<proteinExistence type="inferred from homology"/>
<dbReference type="STRING" id="64702.SAMN05443377_101247"/>
<evidence type="ECO:0000256" key="8">
    <source>
        <dbReference type="SAM" id="MobiDB-lite"/>
    </source>
</evidence>
<dbReference type="Gene3D" id="3.90.1150.10">
    <property type="entry name" value="Aspartate Aminotransferase, domain 1"/>
    <property type="match status" value="1"/>
</dbReference>
<organism evidence="9 10">
    <name type="scientific">Propionibacterium cyclohexanicum</name>
    <dbReference type="NCBI Taxonomy" id="64702"/>
    <lineage>
        <taxon>Bacteria</taxon>
        <taxon>Bacillati</taxon>
        <taxon>Actinomycetota</taxon>
        <taxon>Actinomycetes</taxon>
        <taxon>Propionibacteriales</taxon>
        <taxon>Propionibacteriaceae</taxon>
        <taxon>Propionibacterium</taxon>
    </lineage>
</organism>
<dbReference type="NCBIfam" id="NF002874">
    <property type="entry name" value="PRK03244.1"/>
    <property type="match status" value="1"/>
</dbReference>
<evidence type="ECO:0000256" key="7">
    <source>
        <dbReference type="RuleBase" id="RU003560"/>
    </source>
</evidence>
<sequence length="426" mass="44710">MNQDTIHSTRAAGPAAGASEPTGAQQDASQEQWGERYAHTLMNTFGPPRRVLVRGQGADVWDADGNHYTDLLAGLAVHALGHANPVVTQAITEQLGTLGHISNLFASPTQIALGEKLLDLATRLAPAHTPARVFFANSGTEANEAAFKLSRLTGRGKIVAMQGSFHGRTMGALAITSNEHYRAPFEPLPGEIVWVPYGDAGALANAVDETVAAVVMEPIQGENGVVEPPDSYLPAAREITGRYGALLWIDEVQTGLGRCGEWFAHQRLGIVPDVITVAKGLGNGYPIGACIALNEAAELFGPGQHGTTFGGNPVACAAGLAVLGYMADHDLLSHVRQLGEHLARSVMALGDPRISGVRGQGLLRGIVLRDPVGVAVADLALEAGWIINAPRPGVLRIAPPLIITAEQLDAFVAVLPSLLDRARAQS</sequence>
<evidence type="ECO:0000256" key="1">
    <source>
        <dbReference type="ARBA" id="ARBA00001933"/>
    </source>
</evidence>
<evidence type="ECO:0000256" key="5">
    <source>
        <dbReference type="ARBA" id="ARBA00022898"/>
    </source>
</evidence>
<dbReference type="InterPro" id="IPR005814">
    <property type="entry name" value="Aminotrans_3"/>
</dbReference>
<comment type="cofactor">
    <cofactor evidence="1">
        <name>pyridoxal 5'-phosphate</name>
        <dbReference type="ChEBI" id="CHEBI:597326"/>
    </cofactor>
</comment>
<dbReference type="NCBIfam" id="TIGR00707">
    <property type="entry name" value="argD"/>
    <property type="match status" value="1"/>
</dbReference>
<dbReference type="GO" id="GO:0008483">
    <property type="term" value="F:transaminase activity"/>
    <property type="evidence" value="ECO:0007669"/>
    <property type="project" value="UniProtKB-KW"/>
</dbReference>
<dbReference type="InterPro" id="IPR004636">
    <property type="entry name" value="AcOrn/SuccOrn_fam"/>
</dbReference>
<evidence type="ECO:0000256" key="4">
    <source>
        <dbReference type="ARBA" id="ARBA00022679"/>
    </source>
</evidence>
<protein>
    <submittedName>
        <fullName evidence="9">Acetylornithine aminotransferase</fullName>
    </submittedName>
</protein>
<keyword evidence="4 9" id="KW-0808">Transferase</keyword>
<dbReference type="GO" id="GO:0006526">
    <property type="term" value="P:L-arginine biosynthetic process"/>
    <property type="evidence" value="ECO:0007669"/>
    <property type="project" value="UniProtKB-ARBA"/>
</dbReference>
<dbReference type="PROSITE" id="PS00600">
    <property type="entry name" value="AA_TRANSFER_CLASS_3"/>
    <property type="match status" value="1"/>
</dbReference>
<dbReference type="Gene3D" id="3.40.640.10">
    <property type="entry name" value="Type I PLP-dependent aspartate aminotransferase-like (Major domain)"/>
    <property type="match status" value="1"/>
</dbReference>
<dbReference type="SUPFAM" id="SSF53383">
    <property type="entry name" value="PLP-dependent transferases"/>
    <property type="match status" value="1"/>
</dbReference>
<evidence type="ECO:0000256" key="2">
    <source>
        <dbReference type="ARBA" id="ARBA00022576"/>
    </source>
</evidence>
<dbReference type="GO" id="GO:0030170">
    <property type="term" value="F:pyridoxal phosphate binding"/>
    <property type="evidence" value="ECO:0007669"/>
    <property type="project" value="InterPro"/>
</dbReference>
<keyword evidence="10" id="KW-1185">Reference proteome</keyword>
<keyword evidence="5 7" id="KW-0663">Pyridoxal phosphate</keyword>
<dbReference type="EMBL" id="FOGZ01000001">
    <property type="protein sequence ID" value="SER51284.1"/>
    <property type="molecule type" value="Genomic_DNA"/>
</dbReference>
<dbReference type="CDD" id="cd00610">
    <property type="entry name" value="OAT_like"/>
    <property type="match status" value="1"/>
</dbReference>
<evidence type="ECO:0000313" key="10">
    <source>
        <dbReference type="Proteomes" id="UP000198815"/>
    </source>
</evidence>
<reference evidence="9 10" key="1">
    <citation type="submission" date="2016-10" db="EMBL/GenBank/DDBJ databases">
        <authorList>
            <person name="de Groot N.N."/>
        </authorList>
    </citation>
    <scope>NUCLEOTIDE SEQUENCE [LARGE SCALE GENOMIC DNA]</scope>
    <source>
        <strain evidence="9 10">DSM 16859</strain>
    </source>
</reference>
<evidence type="ECO:0000256" key="3">
    <source>
        <dbReference type="ARBA" id="ARBA00022605"/>
    </source>
</evidence>
<feature type="compositionally biased region" description="Polar residues" evidence="8">
    <location>
        <begin position="22"/>
        <end position="32"/>
    </location>
</feature>
<dbReference type="InterPro" id="IPR050103">
    <property type="entry name" value="Class-III_PLP-dep_AT"/>
</dbReference>
<dbReference type="InterPro" id="IPR015422">
    <property type="entry name" value="PyrdxlP-dep_Trfase_small"/>
</dbReference>
<keyword evidence="3" id="KW-0028">Amino-acid biosynthesis</keyword>
<evidence type="ECO:0000313" key="9">
    <source>
        <dbReference type="EMBL" id="SER51284.1"/>
    </source>
</evidence>
<dbReference type="InterPro" id="IPR049704">
    <property type="entry name" value="Aminotrans_3_PPA_site"/>
</dbReference>
<dbReference type="AlphaFoldDB" id="A0A1H9PSS6"/>
<dbReference type="Pfam" id="PF00202">
    <property type="entry name" value="Aminotran_3"/>
    <property type="match status" value="1"/>
</dbReference>
<dbReference type="PANTHER" id="PTHR11986:SF79">
    <property type="entry name" value="ACETYLORNITHINE AMINOTRANSFERASE, MITOCHONDRIAL"/>
    <property type="match status" value="1"/>
</dbReference>
<keyword evidence="2 9" id="KW-0032">Aminotransferase</keyword>
<dbReference type="InterPro" id="IPR015424">
    <property type="entry name" value="PyrdxlP-dep_Trfase"/>
</dbReference>
<dbReference type="RefSeq" id="WP_281245629.1">
    <property type="nucleotide sequence ID" value="NZ_FOGZ01000001.1"/>
</dbReference>
<dbReference type="InterPro" id="IPR015421">
    <property type="entry name" value="PyrdxlP-dep_Trfase_major"/>
</dbReference>
<dbReference type="FunFam" id="3.40.640.10:FF:000004">
    <property type="entry name" value="Acetylornithine aminotransferase"/>
    <property type="match status" value="1"/>
</dbReference>
<dbReference type="PANTHER" id="PTHR11986">
    <property type="entry name" value="AMINOTRANSFERASE CLASS III"/>
    <property type="match status" value="1"/>
</dbReference>
<dbReference type="PIRSF" id="PIRSF000521">
    <property type="entry name" value="Transaminase_4ab_Lys_Orn"/>
    <property type="match status" value="1"/>
</dbReference>
<feature type="region of interest" description="Disordered" evidence="8">
    <location>
        <begin position="1"/>
        <end position="32"/>
    </location>
</feature>